<dbReference type="Gene3D" id="3.40.50.720">
    <property type="entry name" value="NAD(P)-binding Rossmann-like Domain"/>
    <property type="match status" value="2"/>
</dbReference>
<keyword evidence="2 4" id="KW-0560">Oxidoreductase</keyword>
<dbReference type="CDD" id="cd12162">
    <property type="entry name" value="2-Hacid_dh_4"/>
    <property type="match status" value="1"/>
</dbReference>
<evidence type="ECO:0000256" key="1">
    <source>
        <dbReference type="ARBA" id="ARBA00005854"/>
    </source>
</evidence>
<dbReference type="GO" id="GO:0016616">
    <property type="term" value="F:oxidoreductase activity, acting on the CH-OH group of donors, NAD or NADP as acceptor"/>
    <property type="evidence" value="ECO:0007669"/>
    <property type="project" value="InterPro"/>
</dbReference>
<dbReference type="EMBL" id="FCOM02000012">
    <property type="protein sequence ID" value="SAL62772.1"/>
    <property type="molecule type" value="Genomic_DNA"/>
</dbReference>
<evidence type="ECO:0000313" key="8">
    <source>
        <dbReference type="Proteomes" id="UP000055019"/>
    </source>
</evidence>
<gene>
    <name evidence="7" type="ORF">AWB74_03256</name>
</gene>
<dbReference type="SUPFAM" id="SSF52283">
    <property type="entry name" value="Formate/glycerate dehydrogenase catalytic domain-like"/>
    <property type="match status" value="1"/>
</dbReference>
<dbReference type="PROSITE" id="PS00670">
    <property type="entry name" value="D_2_HYDROXYACID_DH_2"/>
    <property type="match status" value="1"/>
</dbReference>
<dbReference type="PANTHER" id="PTHR43761:SF1">
    <property type="entry name" value="D-ISOMER SPECIFIC 2-HYDROXYACID DEHYDROGENASE CATALYTIC DOMAIN-CONTAINING PROTEIN-RELATED"/>
    <property type="match status" value="1"/>
</dbReference>
<dbReference type="SUPFAM" id="SSF51735">
    <property type="entry name" value="NAD(P)-binding Rossmann-fold domains"/>
    <property type="match status" value="1"/>
</dbReference>
<evidence type="ECO:0000259" key="5">
    <source>
        <dbReference type="Pfam" id="PF00389"/>
    </source>
</evidence>
<dbReference type="RefSeq" id="WP_061147764.1">
    <property type="nucleotide sequence ID" value="NZ_FCOM02000012.1"/>
</dbReference>
<feature type="domain" description="D-isomer specific 2-hydroxyacid dehydrogenase NAD-binding" evidence="6">
    <location>
        <begin position="105"/>
        <end position="284"/>
    </location>
</feature>
<dbReference type="GO" id="GO:0051287">
    <property type="term" value="F:NAD binding"/>
    <property type="evidence" value="ECO:0007669"/>
    <property type="project" value="InterPro"/>
</dbReference>
<dbReference type="Pfam" id="PF00389">
    <property type="entry name" value="2-Hacid_dh"/>
    <property type="match status" value="1"/>
</dbReference>
<reference evidence="7" key="1">
    <citation type="submission" date="2016-01" db="EMBL/GenBank/DDBJ databases">
        <authorList>
            <person name="Peeters C."/>
        </authorList>
    </citation>
    <scope>NUCLEOTIDE SEQUENCE [LARGE SCALE GENOMIC DNA]</scope>
    <source>
        <strain evidence="7">LMG 29317</strain>
    </source>
</reference>
<comment type="similarity">
    <text evidence="1 4">Belongs to the D-isomer specific 2-hydroxyacid dehydrogenase family.</text>
</comment>
<sequence>MKTIVFLDRATLSTDLPDLPFAHRWVEYPSTTPGQVVERCRDAQIVVTNKVPLTGDVLAQLPQLELIGVPAAGVNHLDMETCRQRGIEVVACPGYSTISVPEHAFALMLALRRNLVPYWRDVYDGGWSGSPTFYAELHPIKDLHGSTLGIVGAGHGGKRLAELARPFGMRVIFAERRHATVVREGYAAFDEVLREADVISLHCPLTDETRHLFGLAEFDRMKRSASLVNAARGGIVDERALMEALDRKLIANAALDVLEQEPPAADHPLLTSARTDLIVTPHVAWRTQVAMQRLVTQLTQGIEQHYAALRAKLDEAVLRALSGSLRAASQ</sequence>
<organism evidence="7 8">
    <name type="scientific">Caballeronia arvi</name>
    <dbReference type="NCBI Taxonomy" id="1777135"/>
    <lineage>
        <taxon>Bacteria</taxon>
        <taxon>Pseudomonadati</taxon>
        <taxon>Pseudomonadota</taxon>
        <taxon>Betaproteobacteria</taxon>
        <taxon>Burkholderiales</taxon>
        <taxon>Burkholderiaceae</taxon>
        <taxon>Caballeronia</taxon>
    </lineage>
</organism>
<evidence type="ECO:0000256" key="2">
    <source>
        <dbReference type="ARBA" id="ARBA00023002"/>
    </source>
</evidence>
<dbReference type="PANTHER" id="PTHR43761">
    <property type="entry name" value="D-ISOMER SPECIFIC 2-HYDROXYACID DEHYDROGENASE FAMILY PROTEIN (AFU_ORTHOLOGUE AFUA_1G13630)"/>
    <property type="match status" value="1"/>
</dbReference>
<dbReference type="InterPro" id="IPR006140">
    <property type="entry name" value="D-isomer_DH_NAD-bd"/>
</dbReference>
<name>A0A158J1F7_9BURK</name>
<comment type="caution">
    <text evidence="7">The sequence shown here is derived from an EMBL/GenBank/DDBJ whole genome shotgun (WGS) entry which is preliminary data.</text>
</comment>
<feature type="domain" description="D-isomer specific 2-hydroxyacid dehydrogenase catalytic" evidence="5">
    <location>
        <begin position="31"/>
        <end position="305"/>
    </location>
</feature>
<evidence type="ECO:0000256" key="4">
    <source>
        <dbReference type="RuleBase" id="RU003719"/>
    </source>
</evidence>
<dbReference type="InterPro" id="IPR029753">
    <property type="entry name" value="D-isomer_DH_CS"/>
</dbReference>
<accession>A0A158J1F7</accession>
<dbReference type="AlphaFoldDB" id="A0A158J1F7"/>
<dbReference type="InterPro" id="IPR006139">
    <property type="entry name" value="D-isomer_2_OHA_DH_cat_dom"/>
</dbReference>
<evidence type="ECO:0000259" key="6">
    <source>
        <dbReference type="Pfam" id="PF02826"/>
    </source>
</evidence>
<dbReference type="InterPro" id="IPR050418">
    <property type="entry name" value="D-iso_2-hydroxyacid_DH_PdxB"/>
</dbReference>
<protein>
    <submittedName>
        <fullName evidence="7">Glycerate dehydrogenase</fullName>
    </submittedName>
</protein>
<keyword evidence="8" id="KW-1185">Reference proteome</keyword>
<dbReference type="InterPro" id="IPR036291">
    <property type="entry name" value="NAD(P)-bd_dom_sf"/>
</dbReference>
<keyword evidence="3" id="KW-0520">NAD</keyword>
<proteinExistence type="inferred from homology"/>
<dbReference type="Proteomes" id="UP000055019">
    <property type="component" value="Unassembled WGS sequence"/>
</dbReference>
<evidence type="ECO:0000256" key="3">
    <source>
        <dbReference type="ARBA" id="ARBA00023027"/>
    </source>
</evidence>
<dbReference type="Pfam" id="PF02826">
    <property type="entry name" value="2-Hacid_dh_C"/>
    <property type="match status" value="1"/>
</dbReference>
<evidence type="ECO:0000313" key="7">
    <source>
        <dbReference type="EMBL" id="SAL62772.1"/>
    </source>
</evidence>
<dbReference type="OrthoDB" id="9805416at2"/>